<dbReference type="EC" id="3.4.21.-" evidence="4"/>
<dbReference type="PROSITE" id="PS00134">
    <property type="entry name" value="TRYPSIN_HIS"/>
    <property type="match status" value="1"/>
</dbReference>
<dbReference type="PROSITE" id="PS50240">
    <property type="entry name" value="TRYPSIN_DOM"/>
    <property type="match status" value="1"/>
</dbReference>
<protein>
    <submittedName>
        <fullName evidence="4">Trypsin-like serine protease</fullName>
        <ecNumber evidence="4">3.4.21.-</ecNumber>
    </submittedName>
</protein>
<evidence type="ECO:0000256" key="1">
    <source>
        <dbReference type="ARBA" id="ARBA00022729"/>
    </source>
</evidence>
<dbReference type="InterPro" id="IPR001254">
    <property type="entry name" value="Trypsin_dom"/>
</dbReference>
<dbReference type="SMART" id="SM00020">
    <property type="entry name" value="Tryp_SPc"/>
    <property type="match status" value="1"/>
</dbReference>
<feature type="domain" description="Peptidase S1" evidence="3">
    <location>
        <begin position="47"/>
        <end position="256"/>
    </location>
</feature>
<accession>A0ABT2WPJ2</accession>
<dbReference type="InterPro" id="IPR009003">
    <property type="entry name" value="Peptidase_S1_PA"/>
</dbReference>
<dbReference type="PANTHER" id="PTHR15462">
    <property type="entry name" value="SERINE PROTEASE"/>
    <property type="match status" value="1"/>
</dbReference>
<dbReference type="PANTHER" id="PTHR15462:SF8">
    <property type="entry name" value="SERINE PROTEASE"/>
    <property type="match status" value="1"/>
</dbReference>
<proteinExistence type="predicted"/>
<keyword evidence="5" id="KW-1185">Reference proteome</keyword>
<evidence type="ECO:0000313" key="5">
    <source>
        <dbReference type="Proteomes" id="UP001321014"/>
    </source>
</evidence>
<dbReference type="GO" id="GO:0016787">
    <property type="term" value="F:hydrolase activity"/>
    <property type="evidence" value="ECO:0007669"/>
    <property type="project" value="UniProtKB-KW"/>
</dbReference>
<dbReference type="Gene3D" id="2.40.10.10">
    <property type="entry name" value="Trypsin-like serine proteases"/>
    <property type="match status" value="2"/>
</dbReference>
<dbReference type="EMBL" id="JAOVQN010000007">
    <property type="protein sequence ID" value="MCU9837827.1"/>
    <property type="molecule type" value="Genomic_DNA"/>
</dbReference>
<evidence type="ECO:0000256" key="2">
    <source>
        <dbReference type="SAM" id="SignalP"/>
    </source>
</evidence>
<dbReference type="RefSeq" id="WP_263387931.1">
    <property type="nucleotide sequence ID" value="NZ_JAOVQN010000007.1"/>
</dbReference>
<comment type="caution">
    <text evidence="4">The sequence shown here is derived from an EMBL/GenBank/DDBJ whole genome shotgun (WGS) entry which is preliminary data.</text>
</comment>
<keyword evidence="4" id="KW-0378">Hydrolase</keyword>
<dbReference type="InterPro" id="IPR050966">
    <property type="entry name" value="Glutamyl_endopeptidase"/>
</dbReference>
<dbReference type="InterPro" id="IPR018114">
    <property type="entry name" value="TRYPSIN_HIS"/>
</dbReference>
<reference evidence="4 5" key="1">
    <citation type="submission" date="2022-10" db="EMBL/GenBank/DDBJ databases">
        <title>Ruegeria sp. nov., isolated from ocean surface water.</title>
        <authorList>
            <person name="He W."/>
            <person name="Wang L."/>
            <person name="Zhang D.-F."/>
        </authorList>
    </citation>
    <scope>NUCLEOTIDE SEQUENCE [LARGE SCALE GENOMIC DNA]</scope>
    <source>
        <strain evidence="4 5">WL0004</strain>
    </source>
</reference>
<dbReference type="InterPro" id="IPR043504">
    <property type="entry name" value="Peptidase_S1_PA_chymotrypsin"/>
</dbReference>
<dbReference type="Pfam" id="PF00089">
    <property type="entry name" value="Trypsin"/>
    <property type="match status" value="1"/>
</dbReference>
<evidence type="ECO:0000313" key="4">
    <source>
        <dbReference type="EMBL" id="MCU9837827.1"/>
    </source>
</evidence>
<name>A0ABT2WPJ2_9RHOB</name>
<gene>
    <name evidence="4" type="ORF">OEZ49_08615</name>
</gene>
<feature type="chain" id="PRO_5045839437" evidence="2">
    <location>
        <begin position="23"/>
        <end position="256"/>
    </location>
</feature>
<evidence type="ECO:0000259" key="3">
    <source>
        <dbReference type="PROSITE" id="PS50240"/>
    </source>
</evidence>
<sequence length="256" mass="27043">MIFGRLWLLALLALLPIGAGQAQGVLTPDYDGICGLGRQSDTGCSDIRARRIVDAAQPPWRAIGRVNFAGPEARFHCTGVLIAERLVLTAAHCLYHQARKRWIPPGAVQFVAGYQRGEATASSPVRRYRLDPKQGVGGEFHADPVLDWAVLELVQPLGRSVGMLPVTLPGKSGFVAGYSGLRPQVLSVTDGCSVPSKAGGLLRGICPVMQGDSGAPLLTGSAERPSVAAIVSRIAPTAEGVSVLFLPVAMFDLNQE</sequence>
<dbReference type="Proteomes" id="UP001321014">
    <property type="component" value="Unassembled WGS sequence"/>
</dbReference>
<organism evidence="4 5">
    <name type="scientific">Ruegeria marisflavi</name>
    <dbReference type="NCBI Taxonomy" id="2984152"/>
    <lineage>
        <taxon>Bacteria</taxon>
        <taxon>Pseudomonadati</taxon>
        <taxon>Pseudomonadota</taxon>
        <taxon>Alphaproteobacteria</taxon>
        <taxon>Rhodobacterales</taxon>
        <taxon>Roseobacteraceae</taxon>
        <taxon>Ruegeria</taxon>
    </lineage>
</organism>
<keyword evidence="1 2" id="KW-0732">Signal</keyword>
<dbReference type="SUPFAM" id="SSF50494">
    <property type="entry name" value="Trypsin-like serine proteases"/>
    <property type="match status" value="1"/>
</dbReference>
<feature type="signal peptide" evidence="2">
    <location>
        <begin position="1"/>
        <end position="22"/>
    </location>
</feature>